<dbReference type="PANTHER" id="PTHR10937:SF0">
    <property type="entry name" value="GLUTAMINE--FRUCTOSE-6-PHOSPHATE TRANSAMINASE (ISOMERIZING)"/>
    <property type="match status" value="1"/>
</dbReference>
<dbReference type="InterPro" id="IPR001347">
    <property type="entry name" value="SIS_dom"/>
</dbReference>
<proteinExistence type="predicted"/>
<dbReference type="PROSITE" id="PS51464">
    <property type="entry name" value="SIS"/>
    <property type="match status" value="1"/>
</dbReference>
<dbReference type="GO" id="GO:0097367">
    <property type="term" value="F:carbohydrate derivative binding"/>
    <property type="evidence" value="ECO:0007669"/>
    <property type="project" value="InterPro"/>
</dbReference>
<dbReference type="EMBL" id="BARW01018001">
    <property type="protein sequence ID" value="GAI93815.1"/>
    <property type="molecule type" value="Genomic_DNA"/>
</dbReference>
<feature type="domain" description="SIS" evidence="1">
    <location>
        <begin position="1"/>
        <end position="58"/>
    </location>
</feature>
<comment type="caution">
    <text evidence="2">The sequence shown here is derived from an EMBL/GenBank/DDBJ whole genome shotgun (WGS) entry which is preliminary data.</text>
</comment>
<dbReference type="GO" id="GO:0006047">
    <property type="term" value="P:UDP-N-acetylglucosamine metabolic process"/>
    <property type="evidence" value="ECO:0007669"/>
    <property type="project" value="TreeGrafter"/>
</dbReference>
<sequence>KARGAFVIGISDQLEQSFDEWIKIPSVEEIFYPLVCIVPLQLLAYHFAVARGLDPDKPRNLAKSVTVK</sequence>
<dbReference type="PANTHER" id="PTHR10937">
    <property type="entry name" value="GLUCOSAMINE--FRUCTOSE-6-PHOSPHATE AMINOTRANSFERASE, ISOMERIZING"/>
    <property type="match status" value="1"/>
</dbReference>
<accession>X1U1U7</accession>
<gene>
    <name evidence="2" type="ORF">S12H4_30922</name>
</gene>
<evidence type="ECO:0000313" key="2">
    <source>
        <dbReference type="EMBL" id="GAI93815.1"/>
    </source>
</evidence>
<dbReference type="InterPro" id="IPR035490">
    <property type="entry name" value="GlmS/FrlB_SIS"/>
</dbReference>
<dbReference type="GO" id="GO:0006002">
    <property type="term" value="P:fructose 6-phosphate metabolic process"/>
    <property type="evidence" value="ECO:0007669"/>
    <property type="project" value="TreeGrafter"/>
</dbReference>
<evidence type="ECO:0000259" key="1">
    <source>
        <dbReference type="PROSITE" id="PS51464"/>
    </source>
</evidence>
<dbReference type="GO" id="GO:0006487">
    <property type="term" value="P:protein N-linked glycosylation"/>
    <property type="evidence" value="ECO:0007669"/>
    <property type="project" value="TreeGrafter"/>
</dbReference>
<dbReference type="GO" id="GO:0004360">
    <property type="term" value="F:glutamine-fructose-6-phosphate transaminase (isomerizing) activity"/>
    <property type="evidence" value="ECO:0007669"/>
    <property type="project" value="TreeGrafter"/>
</dbReference>
<dbReference type="Gene3D" id="3.40.50.10490">
    <property type="entry name" value="Glucose-6-phosphate isomerase like protein, domain 1"/>
    <property type="match status" value="2"/>
</dbReference>
<dbReference type="InterPro" id="IPR046348">
    <property type="entry name" value="SIS_dom_sf"/>
</dbReference>
<dbReference type="CDD" id="cd05009">
    <property type="entry name" value="SIS_GlmS_GlmD_2"/>
    <property type="match status" value="1"/>
</dbReference>
<organism evidence="2">
    <name type="scientific">marine sediment metagenome</name>
    <dbReference type="NCBI Taxonomy" id="412755"/>
    <lineage>
        <taxon>unclassified sequences</taxon>
        <taxon>metagenomes</taxon>
        <taxon>ecological metagenomes</taxon>
    </lineage>
</organism>
<dbReference type="SUPFAM" id="SSF53697">
    <property type="entry name" value="SIS domain"/>
    <property type="match status" value="1"/>
</dbReference>
<dbReference type="AlphaFoldDB" id="X1U1U7"/>
<protein>
    <recommendedName>
        <fullName evidence="1">SIS domain-containing protein</fullName>
    </recommendedName>
</protein>
<reference evidence="2" key="1">
    <citation type="journal article" date="2014" name="Front. Microbiol.">
        <title>High frequency of phylogenetically diverse reductive dehalogenase-homologous genes in deep subseafloor sedimentary metagenomes.</title>
        <authorList>
            <person name="Kawai M."/>
            <person name="Futagami T."/>
            <person name="Toyoda A."/>
            <person name="Takaki Y."/>
            <person name="Nishi S."/>
            <person name="Hori S."/>
            <person name="Arai W."/>
            <person name="Tsubouchi T."/>
            <person name="Morono Y."/>
            <person name="Uchiyama I."/>
            <person name="Ito T."/>
            <person name="Fujiyama A."/>
            <person name="Inagaki F."/>
            <person name="Takami H."/>
        </authorList>
    </citation>
    <scope>NUCLEOTIDE SEQUENCE</scope>
    <source>
        <strain evidence="2">Expedition CK06-06</strain>
    </source>
</reference>
<name>X1U1U7_9ZZZZ</name>
<feature type="non-terminal residue" evidence="2">
    <location>
        <position position="1"/>
    </location>
</feature>